<evidence type="ECO:0000313" key="17">
    <source>
        <dbReference type="EMBL" id="MDM8270739.1"/>
    </source>
</evidence>
<evidence type="ECO:0000256" key="13">
    <source>
        <dbReference type="ARBA" id="ARBA00025830"/>
    </source>
</evidence>
<feature type="coiled-coil region" evidence="16">
    <location>
        <begin position="68"/>
        <end position="102"/>
    </location>
</feature>
<keyword evidence="3 14" id="KW-0813">Transport</keyword>
<dbReference type="PANTHER" id="PTHR33445:SF1">
    <property type="entry name" value="ATP SYNTHASE SUBUNIT B"/>
    <property type="match status" value="1"/>
</dbReference>
<evidence type="ECO:0000256" key="4">
    <source>
        <dbReference type="ARBA" id="ARBA00022475"/>
    </source>
</evidence>
<dbReference type="EMBL" id="JAUDEA010000003">
    <property type="protein sequence ID" value="MDM8270739.1"/>
    <property type="molecule type" value="Genomic_DNA"/>
</dbReference>
<dbReference type="Pfam" id="PF00430">
    <property type="entry name" value="ATP-synt_B"/>
    <property type="match status" value="1"/>
</dbReference>
<dbReference type="NCBIfam" id="TIGR01144">
    <property type="entry name" value="ATP_synt_b"/>
    <property type="match status" value="1"/>
</dbReference>
<keyword evidence="16" id="KW-0175">Coiled coil</keyword>
<keyword evidence="18" id="KW-1185">Reference proteome</keyword>
<comment type="subcellular location">
    <subcellularLocation>
        <location evidence="1 14">Cell membrane</location>
        <topology evidence="1 14">Single-pass membrane protein</topology>
    </subcellularLocation>
</comment>
<dbReference type="InterPro" id="IPR002146">
    <property type="entry name" value="ATP_synth_b/b'su_bac/chlpt"/>
</dbReference>
<comment type="caution">
    <text evidence="17">The sequence shown here is derived from an EMBL/GenBank/DDBJ whole genome shotgun (WGS) entry which is preliminary data.</text>
</comment>
<dbReference type="Proteomes" id="UP001529256">
    <property type="component" value="Unassembled WGS sequence"/>
</dbReference>
<comment type="function">
    <text evidence="12 14">F(1)F(0) ATP synthase produces ATP from ADP in the presence of a proton or sodium gradient. F-type ATPases consist of two structural domains, F(1) containing the extramembraneous catalytic core and F(0) containing the membrane proton channel, linked together by a central stalk and a peripheral stalk. During catalysis, ATP synthesis in the catalytic domain of F(1) is coupled via a rotary mechanism of the central stalk subunits to proton translocation.</text>
</comment>
<keyword evidence="7 14" id="KW-0375">Hydrogen ion transport</keyword>
<keyword evidence="5 14" id="KW-0138">CF(0)</keyword>
<protein>
    <recommendedName>
        <fullName evidence="14">ATP synthase subunit b</fullName>
    </recommendedName>
    <alternativeName>
        <fullName evidence="14">ATP synthase F(0) sector subunit b</fullName>
    </alternativeName>
    <alternativeName>
        <fullName evidence="14">ATPase subunit I</fullName>
    </alternativeName>
    <alternativeName>
        <fullName evidence="14">F-type ATPase subunit b</fullName>
        <shortName evidence="14">F-ATPase subunit b</shortName>
    </alternativeName>
</protein>
<evidence type="ECO:0000256" key="8">
    <source>
        <dbReference type="ARBA" id="ARBA00022989"/>
    </source>
</evidence>
<comment type="subunit">
    <text evidence="13 14">F-type ATPases have 2 components, F(1) - the catalytic core - and F(0) - the membrane proton channel. F(1) has five subunits: alpha(3), beta(3), gamma(1), delta(1), epsilon(1). F(0) has three main subunits: a(1), b(2) and c(10-14). The alpha and beta chains form an alternating ring which encloses part of the gamma chain. F(1) is attached to F(0) by a central stalk formed by the gamma and epsilon chains, while a peripheral stalk is formed by the delta and b chains.</text>
</comment>
<name>A0ABT7V2B4_9ACTN</name>
<dbReference type="Gene3D" id="6.10.250.1580">
    <property type="match status" value="1"/>
</dbReference>
<feature type="transmembrane region" description="Helical" evidence="14">
    <location>
        <begin position="44"/>
        <end position="64"/>
    </location>
</feature>
<reference evidence="17 18" key="3">
    <citation type="submission" date="2023-06" db="EMBL/GenBank/DDBJ databases">
        <authorList>
            <person name="Zeman M."/>
            <person name="Kubasova T."/>
            <person name="Jahodarova E."/>
            <person name="Nykrynova M."/>
            <person name="Rychlik I."/>
        </authorList>
    </citation>
    <scope>NUCLEOTIDE SEQUENCE [LARGE SCALE GENOMIC DNA]</scope>
    <source>
        <strain evidence="17 18">153_Feed</strain>
    </source>
</reference>
<comment type="function">
    <text evidence="14">Component of the F(0) channel, it forms part of the peripheral stalk, linking F(1) to F(0).</text>
</comment>
<dbReference type="InterPro" id="IPR050059">
    <property type="entry name" value="ATP_synthase_B_chain"/>
</dbReference>
<evidence type="ECO:0000256" key="11">
    <source>
        <dbReference type="ARBA" id="ARBA00023310"/>
    </source>
</evidence>
<evidence type="ECO:0000256" key="1">
    <source>
        <dbReference type="ARBA" id="ARBA00004162"/>
    </source>
</evidence>
<organism evidence="17 18">
    <name type="scientific">Thermophilibacter provencensis</name>
    <dbReference type="NCBI Taxonomy" id="1852386"/>
    <lineage>
        <taxon>Bacteria</taxon>
        <taxon>Bacillati</taxon>
        <taxon>Actinomycetota</taxon>
        <taxon>Coriobacteriia</taxon>
        <taxon>Coriobacteriales</taxon>
        <taxon>Atopobiaceae</taxon>
        <taxon>Thermophilibacter</taxon>
    </lineage>
</organism>
<keyword evidence="8 14" id="KW-1133">Transmembrane helix</keyword>
<reference evidence="18" key="2">
    <citation type="submission" date="2023-06" db="EMBL/GenBank/DDBJ databases">
        <title>Identification and characterization of horizontal gene transfer across gut microbiota members of farm animals based on homology search.</title>
        <authorList>
            <person name="Zeman M."/>
            <person name="Kubasova T."/>
            <person name="Jahodarova E."/>
            <person name="Nykrynova M."/>
            <person name="Rychlik I."/>
        </authorList>
    </citation>
    <scope>NUCLEOTIDE SEQUENCE [LARGE SCALE GENOMIC DNA]</scope>
    <source>
        <strain evidence="18">153_Feed</strain>
    </source>
</reference>
<evidence type="ECO:0000256" key="5">
    <source>
        <dbReference type="ARBA" id="ARBA00022547"/>
    </source>
</evidence>
<accession>A0ABT7V2B4</accession>
<evidence type="ECO:0000256" key="15">
    <source>
        <dbReference type="RuleBase" id="RU003848"/>
    </source>
</evidence>
<dbReference type="CDD" id="cd06503">
    <property type="entry name" value="ATP-synt_Fo_b"/>
    <property type="match status" value="1"/>
</dbReference>
<keyword evidence="6 14" id="KW-0812">Transmembrane</keyword>
<sequence length="201" mass="21725">MKNTVTKLLAHAGIVGGVALATPVVALAEESAVGPDILIPKPAELIPALIAFLIILVVMAKLVWPPVLEMMEKRQQKIQDDLDAAERSKVKAAEEAKSYESKILEAHHEADAIVAKAKKEAEEVRSAVLAKAQREAADIIAKAHGAVDSERHKAMIELSSSVVDLSVEIASKIIGNDLSEDEQRRLAEKYLAEVSTPDERK</sequence>
<evidence type="ECO:0000256" key="3">
    <source>
        <dbReference type="ARBA" id="ARBA00022448"/>
    </source>
</evidence>
<evidence type="ECO:0000256" key="6">
    <source>
        <dbReference type="ARBA" id="ARBA00022692"/>
    </source>
</evidence>
<evidence type="ECO:0000256" key="9">
    <source>
        <dbReference type="ARBA" id="ARBA00023065"/>
    </source>
</evidence>
<comment type="similarity">
    <text evidence="2 14 15">Belongs to the ATPase B chain family.</text>
</comment>
<dbReference type="InterPro" id="IPR005864">
    <property type="entry name" value="ATP_synth_F0_bsu_bac"/>
</dbReference>
<dbReference type="InterPro" id="IPR028987">
    <property type="entry name" value="ATP_synth_B-like_membr_sf"/>
</dbReference>
<evidence type="ECO:0000256" key="10">
    <source>
        <dbReference type="ARBA" id="ARBA00023136"/>
    </source>
</evidence>
<reference evidence="17 18" key="1">
    <citation type="submission" date="2023-06" db="EMBL/GenBank/DDBJ databases">
        <title>Identification and characterization of horizontal gene transfer across gut microbiota members of farm animals based on homology search.</title>
        <authorList>
            <person name="Schwarzerova J."/>
            <person name="Nykrynova M."/>
            <person name="Jureckova K."/>
            <person name="Cejkova D."/>
            <person name="Rychlik I."/>
        </authorList>
    </citation>
    <scope>NUCLEOTIDE SEQUENCE [LARGE SCALE GENOMIC DNA]</scope>
    <source>
        <strain evidence="17 18">153_Feed</strain>
    </source>
</reference>
<keyword evidence="4 14" id="KW-1003">Cell membrane</keyword>
<evidence type="ECO:0000256" key="12">
    <source>
        <dbReference type="ARBA" id="ARBA00025198"/>
    </source>
</evidence>
<dbReference type="RefSeq" id="WP_289510838.1">
    <property type="nucleotide sequence ID" value="NZ_JAUDEA010000003.1"/>
</dbReference>
<evidence type="ECO:0000256" key="14">
    <source>
        <dbReference type="HAMAP-Rule" id="MF_01398"/>
    </source>
</evidence>
<gene>
    <name evidence="14 17" type="primary">atpF</name>
    <name evidence="17" type="ORF">QUW25_03465</name>
</gene>
<dbReference type="HAMAP" id="MF_01398">
    <property type="entry name" value="ATP_synth_b_bprime"/>
    <property type="match status" value="1"/>
</dbReference>
<keyword evidence="9 14" id="KW-0406">Ion transport</keyword>
<keyword evidence="11 14" id="KW-0066">ATP synthesis</keyword>
<evidence type="ECO:0000256" key="16">
    <source>
        <dbReference type="SAM" id="Coils"/>
    </source>
</evidence>
<dbReference type="SUPFAM" id="SSF81573">
    <property type="entry name" value="F1F0 ATP synthase subunit B, membrane domain"/>
    <property type="match status" value="1"/>
</dbReference>
<evidence type="ECO:0000256" key="7">
    <source>
        <dbReference type="ARBA" id="ARBA00022781"/>
    </source>
</evidence>
<proteinExistence type="inferred from homology"/>
<evidence type="ECO:0000256" key="2">
    <source>
        <dbReference type="ARBA" id="ARBA00005513"/>
    </source>
</evidence>
<evidence type="ECO:0000313" key="18">
    <source>
        <dbReference type="Proteomes" id="UP001529256"/>
    </source>
</evidence>
<keyword evidence="10 14" id="KW-0472">Membrane</keyword>
<dbReference type="PANTHER" id="PTHR33445">
    <property type="entry name" value="ATP SYNTHASE SUBUNIT B', CHLOROPLASTIC"/>
    <property type="match status" value="1"/>
</dbReference>